<keyword evidence="6" id="KW-0694">RNA-binding</keyword>
<evidence type="ECO:0000259" key="10">
    <source>
        <dbReference type="PROSITE" id="PS51856"/>
    </source>
</evidence>
<dbReference type="HAMAP" id="MF_01884">
    <property type="entry name" value="Rho"/>
    <property type="match status" value="1"/>
</dbReference>
<dbReference type="SUPFAM" id="SSF50249">
    <property type="entry name" value="Nucleic acid-binding proteins"/>
    <property type="match status" value="1"/>
</dbReference>
<name>A0A6J5YCH1_9ZZZZ</name>
<dbReference type="NCBIfam" id="TIGR00767">
    <property type="entry name" value="rho"/>
    <property type="match status" value="1"/>
</dbReference>
<evidence type="ECO:0000313" key="11">
    <source>
        <dbReference type="EMBL" id="CAB4323583.1"/>
    </source>
</evidence>
<dbReference type="Pfam" id="PF07497">
    <property type="entry name" value="Rho_RNA_bind"/>
    <property type="match status" value="1"/>
</dbReference>
<evidence type="ECO:0000256" key="2">
    <source>
        <dbReference type="ARBA" id="ARBA00022741"/>
    </source>
</evidence>
<keyword evidence="8" id="KW-0804">Transcription</keyword>
<keyword evidence="7" id="KW-0805">Transcription regulation</keyword>
<dbReference type="GO" id="GO:0004386">
    <property type="term" value="F:helicase activity"/>
    <property type="evidence" value="ECO:0007669"/>
    <property type="project" value="UniProtKB-KW"/>
</dbReference>
<dbReference type="EMBL" id="CAEMXZ010000055">
    <property type="protein sequence ID" value="CAB4323583.1"/>
    <property type="molecule type" value="Genomic_DNA"/>
</dbReference>
<proteinExistence type="inferred from homology"/>
<dbReference type="GO" id="GO:0008186">
    <property type="term" value="F:ATP-dependent activity, acting on RNA"/>
    <property type="evidence" value="ECO:0007669"/>
    <property type="project" value="InterPro"/>
</dbReference>
<dbReference type="InterPro" id="IPR004665">
    <property type="entry name" value="Term_rho"/>
</dbReference>
<feature type="compositionally biased region" description="Basic and acidic residues" evidence="9">
    <location>
        <begin position="139"/>
        <end position="159"/>
    </location>
</feature>
<dbReference type="Gene3D" id="2.40.50.140">
    <property type="entry name" value="Nucleic acid-binding proteins"/>
    <property type="match status" value="1"/>
</dbReference>
<dbReference type="Gene3D" id="3.40.50.300">
    <property type="entry name" value="P-loop containing nucleotide triphosphate hydrolases"/>
    <property type="match status" value="1"/>
</dbReference>
<dbReference type="GO" id="GO:0016787">
    <property type="term" value="F:hydrolase activity"/>
    <property type="evidence" value="ECO:0007669"/>
    <property type="project" value="UniProtKB-KW"/>
</dbReference>
<dbReference type="GO" id="GO:0006353">
    <property type="term" value="P:DNA-templated transcription termination"/>
    <property type="evidence" value="ECO:0007669"/>
    <property type="project" value="UniProtKB-KW"/>
</dbReference>
<keyword evidence="2" id="KW-0547">Nucleotide-binding</keyword>
<keyword evidence="1" id="KW-0806">Transcription termination</keyword>
<feature type="region of interest" description="Disordered" evidence="9">
    <location>
        <begin position="82"/>
        <end position="169"/>
    </location>
</feature>
<feature type="domain" description="Rho RNA-BD" evidence="10">
    <location>
        <begin position="165"/>
        <end position="238"/>
    </location>
</feature>
<dbReference type="GO" id="GO:0005524">
    <property type="term" value="F:ATP binding"/>
    <property type="evidence" value="ECO:0007669"/>
    <property type="project" value="UniProtKB-KW"/>
</dbReference>
<dbReference type="InterPro" id="IPR041703">
    <property type="entry name" value="Rho_factor_ATP-bd"/>
</dbReference>
<organism evidence="11">
    <name type="scientific">freshwater metagenome</name>
    <dbReference type="NCBI Taxonomy" id="449393"/>
    <lineage>
        <taxon>unclassified sequences</taxon>
        <taxon>metagenomes</taxon>
        <taxon>ecological metagenomes</taxon>
    </lineage>
</organism>
<evidence type="ECO:0000256" key="5">
    <source>
        <dbReference type="ARBA" id="ARBA00022840"/>
    </source>
</evidence>
<evidence type="ECO:0000256" key="1">
    <source>
        <dbReference type="ARBA" id="ARBA00022472"/>
    </source>
</evidence>
<accession>A0A6J5YCH1</accession>
<dbReference type="PANTHER" id="PTHR46425">
    <property type="entry name" value="TRANSCRIPTION TERMINATION FACTOR RHO"/>
    <property type="match status" value="1"/>
</dbReference>
<dbReference type="Pfam" id="PF00006">
    <property type="entry name" value="ATP-synt_ab"/>
    <property type="match status" value="1"/>
</dbReference>
<dbReference type="PROSITE" id="PS51856">
    <property type="entry name" value="RHO_RNA_BD"/>
    <property type="match status" value="1"/>
</dbReference>
<gene>
    <name evidence="11" type="ORF">UFOPK1392_01339</name>
</gene>
<keyword evidence="4" id="KW-0347">Helicase</keyword>
<dbReference type="PANTHER" id="PTHR46425:SF1">
    <property type="entry name" value="TRANSCRIPTION TERMINATION FACTOR RHO"/>
    <property type="match status" value="1"/>
</dbReference>
<dbReference type="InterPro" id="IPR027417">
    <property type="entry name" value="P-loop_NTPase"/>
</dbReference>
<dbReference type="SMART" id="SM00357">
    <property type="entry name" value="CSP"/>
    <property type="match status" value="1"/>
</dbReference>
<evidence type="ECO:0000256" key="9">
    <source>
        <dbReference type="SAM" id="MobiDB-lite"/>
    </source>
</evidence>
<dbReference type="GO" id="GO:0003723">
    <property type="term" value="F:RNA binding"/>
    <property type="evidence" value="ECO:0007669"/>
    <property type="project" value="UniProtKB-KW"/>
</dbReference>
<dbReference type="SUPFAM" id="SSF52540">
    <property type="entry name" value="P-loop containing nucleoside triphosphate hydrolases"/>
    <property type="match status" value="1"/>
</dbReference>
<evidence type="ECO:0000256" key="4">
    <source>
        <dbReference type="ARBA" id="ARBA00022806"/>
    </source>
</evidence>
<evidence type="ECO:0000256" key="3">
    <source>
        <dbReference type="ARBA" id="ARBA00022801"/>
    </source>
</evidence>
<reference evidence="11" key="1">
    <citation type="submission" date="2020-05" db="EMBL/GenBank/DDBJ databases">
        <authorList>
            <person name="Chiriac C."/>
            <person name="Salcher M."/>
            <person name="Ghai R."/>
            <person name="Kavagutti S V."/>
        </authorList>
    </citation>
    <scope>NUCLEOTIDE SEQUENCE</scope>
</reference>
<dbReference type="CDD" id="cd01128">
    <property type="entry name" value="rho_factor_C"/>
    <property type="match status" value="1"/>
</dbReference>
<dbReference type="InterPro" id="IPR012340">
    <property type="entry name" value="NA-bd_OB-fold"/>
</dbReference>
<evidence type="ECO:0000256" key="8">
    <source>
        <dbReference type="ARBA" id="ARBA00023163"/>
    </source>
</evidence>
<evidence type="ECO:0000256" key="7">
    <source>
        <dbReference type="ARBA" id="ARBA00023015"/>
    </source>
</evidence>
<dbReference type="InterPro" id="IPR011129">
    <property type="entry name" value="CSD"/>
</dbReference>
<sequence length="538" mass="58610">MADQLERSMLEAKDRDELMSIAKALGGKPAARAKKATVIDLILELAGVTTAAPEPVDEPVAETAVEDLTFESGTDPSAAVADEVAAGGETPPDAEPAPSATVDPDVETVPTPAELLDDVSGDQGEGGEGGRRRRRRGRDRSGERDGSREVIRDTNRPEESFVGEPTDVSGVLDLRDEGYGFIRVAGYLPTRDDVYVSVKQVRQFSLRRGDLIAGACRPATRNEKNPALLRIDSVNSADPDAARDRRRFEDLTPLFPDSRLSLSSRDEPYNMTARIIDLISPIGKGQRGLIVSPPKAGKTTIMKQIAKSIEQNNPEVHVMVLLVDERPEEVTDMRRSVSGEVIASTFDRPAEEHTAVAELVIERAKRMVEDGRDVVIILDGITRLARAYNLAAPATGRVMSGGIDTGALYPPKKFFGAARNIEEGGSLTILASALVDTGSRMDEVIFEEFKGTGNMELRLDRRMAERRIYPAIEVDGSSTRHEELLYDRKQLQNVYKLRRVLSGLAAESGSGASGLEMLIDRLSNFRTNDEFLAEIAKG</sequence>
<keyword evidence="3" id="KW-0378">Hydrolase</keyword>
<dbReference type="InterPro" id="IPR011113">
    <property type="entry name" value="Rho_RNA-bd"/>
</dbReference>
<dbReference type="NCBIfam" id="NF006886">
    <property type="entry name" value="PRK09376.1"/>
    <property type="match status" value="1"/>
</dbReference>
<protein>
    <submittedName>
        <fullName evidence="11">Unannotated protein</fullName>
    </submittedName>
</protein>
<keyword evidence="5" id="KW-0067">ATP-binding</keyword>
<dbReference type="AlphaFoldDB" id="A0A6J5YCH1"/>
<dbReference type="InterPro" id="IPR000194">
    <property type="entry name" value="ATPase_F1/V1/A1_a/bsu_nucl-bd"/>
</dbReference>
<evidence type="ECO:0000256" key="6">
    <source>
        <dbReference type="ARBA" id="ARBA00022884"/>
    </source>
</evidence>
<dbReference type="InterPro" id="IPR003593">
    <property type="entry name" value="AAA+_ATPase"/>
</dbReference>
<dbReference type="SMART" id="SM00382">
    <property type="entry name" value="AAA"/>
    <property type="match status" value="1"/>
</dbReference>